<dbReference type="SUPFAM" id="SSF47413">
    <property type="entry name" value="lambda repressor-like DNA-binding domains"/>
    <property type="match status" value="1"/>
</dbReference>
<evidence type="ECO:0000256" key="2">
    <source>
        <dbReference type="ARBA" id="ARBA00023125"/>
    </source>
</evidence>
<evidence type="ECO:0000256" key="1">
    <source>
        <dbReference type="ARBA" id="ARBA00023015"/>
    </source>
</evidence>
<dbReference type="Gene3D" id="3.40.50.2300">
    <property type="match status" value="2"/>
</dbReference>
<dbReference type="InterPro" id="IPR010982">
    <property type="entry name" value="Lambda_DNA-bd_dom_sf"/>
</dbReference>
<dbReference type="EMBL" id="JACHVB010000012">
    <property type="protein sequence ID" value="MBC2593166.1"/>
    <property type="molecule type" value="Genomic_DNA"/>
</dbReference>
<dbReference type="SUPFAM" id="SSF53822">
    <property type="entry name" value="Periplasmic binding protein-like I"/>
    <property type="match status" value="1"/>
</dbReference>
<evidence type="ECO:0000256" key="3">
    <source>
        <dbReference type="ARBA" id="ARBA00023163"/>
    </source>
</evidence>
<name>A0A842HBT4_9BACT</name>
<dbReference type="CDD" id="cd06267">
    <property type="entry name" value="PBP1_LacI_sugar_binding-like"/>
    <property type="match status" value="1"/>
</dbReference>
<dbReference type="PANTHER" id="PTHR30146:SF138">
    <property type="entry name" value="TRANSCRIPTIONAL REGULATORY PROTEIN"/>
    <property type="match status" value="1"/>
</dbReference>
<gene>
    <name evidence="5" type="ORF">H5P28_02725</name>
</gene>
<keyword evidence="3" id="KW-0804">Transcription</keyword>
<feature type="domain" description="HTH lacI-type" evidence="4">
    <location>
        <begin position="1"/>
        <end position="55"/>
    </location>
</feature>
<dbReference type="PANTHER" id="PTHR30146">
    <property type="entry name" value="LACI-RELATED TRANSCRIPTIONAL REPRESSOR"/>
    <property type="match status" value="1"/>
</dbReference>
<protein>
    <submittedName>
        <fullName evidence="5">LacI family DNA-binding transcriptional regulator</fullName>
    </submittedName>
</protein>
<dbReference type="InterPro" id="IPR000843">
    <property type="entry name" value="HTH_LacI"/>
</dbReference>
<keyword evidence="6" id="KW-1185">Reference proteome</keyword>
<keyword evidence="1" id="KW-0805">Transcription regulation</keyword>
<dbReference type="PROSITE" id="PS50932">
    <property type="entry name" value="HTH_LACI_2"/>
    <property type="match status" value="1"/>
</dbReference>
<dbReference type="GO" id="GO:0003700">
    <property type="term" value="F:DNA-binding transcription factor activity"/>
    <property type="evidence" value="ECO:0007669"/>
    <property type="project" value="TreeGrafter"/>
</dbReference>
<dbReference type="CDD" id="cd01392">
    <property type="entry name" value="HTH_LacI"/>
    <property type="match status" value="1"/>
</dbReference>
<dbReference type="Pfam" id="PF13377">
    <property type="entry name" value="Peripla_BP_3"/>
    <property type="match status" value="1"/>
</dbReference>
<dbReference type="RefSeq" id="WP_185674158.1">
    <property type="nucleotide sequence ID" value="NZ_JACHVB010000012.1"/>
</dbReference>
<dbReference type="SMART" id="SM00354">
    <property type="entry name" value="HTH_LACI"/>
    <property type="match status" value="1"/>
</dbReference>
<dbReference type="AlphaFoldDB" id="A0A842HBT4"/>
<dbReference type="InterPro" id="IPR046335">
    <property type="entry name" value="LacI/GalR-like_sensor"/>
</dbReference>
<dbReference type="Gene3D" id="1.10.260.40">
    <property type="entry name" value="lambda repressor-like DNA-binding domains"/>
    <property type="match status" value="1"/>
</dbReference>
<reference evidence="5 6" key="1">
    <citation type="submission" date="2020-07" db="EMBL/GenBank/DDBJ databases">
        <authorList>
            <person name="Feng X."/>
        </authorList>
    </citation>
    <scope>NUCLEOTIDE SEQUENCE [LARGE SCALE GENOMIC DNA]</scope>
    <source>
        <strain evidence="5 6">JCM31066</strain>
    </source>
</reference>
<dbReference type="Proteomes" id="UP000546464">
    <property type="component" value="Unassembled WGS sequence"/>
</dbReference>
<dbReference type="Pfam" id="PF00356">
    <property type="entry name" value="LacI"/>
    <property type="match status" value="1"/>
</dbReference>
<evidence type="ECO:0000313" key="5">
    <source>
        <dbReference type="EMBL" id="MBC2593166.1"/>
    </source>
</evidence>
<dbReference type="GO" id="GO:0000976">
    <property type="term" value="F:transcription cis-regulatory region binding"/>
    <property type="evidence" value="ECO:0007669"/>
    <property type="project" value="TreeGrafter"/>
</dbReference>
<keyword evidence="2 5" id="KW-0238">DNA-binding</keyword>
<organism evidence="5 6">
    <name type="scientific">Ruficoccus amylovorans</name>
    <dbReference type="NCBI Taxonomy" id="1804625"/>
    <lineage>
        <taxon>Bacteria</taxon>
        <taxon>Pseudomonadati</taxon>
        <taxon>Verrucomicrobiota</taxon>
        <taxon>Opitutia</taxon>
        <taxon>Puniceicoccales</taxon>
        <taxon>Cerasicoccaceae</taxon>
        <taxon>Ruficoccus</taxon>
    </lineage>
</organism>
<evidence type="ECO:0000313" key="6">
    <source>
        <dbReference type="Proteomes" id="UP000546464"/>
    </source>
</evidence>
<dbReference type="InterPro" id="IPR028082">
    <property type="entry name" value="Peripla_BP_I"/>
</dbReference>
<proteinExistence type="predicted"/>
<evidence type="ECO:0000259" key="4">
    <source>
        <dbReference type="PROSITE" id="PS50932"/>
    </source>
</evidence>
<accession>A0A842HBT4</accession>
<sequence>MDIREFSTLVGVSTATVSRAFSGRGRISKKTQERILREAHKHGFSPNINARRLSSKLSGVIGLYYTFGDEIIFDYYNMELAQEIAKTCAEHSVSLHLVLRSQSRKDLQLNHLVAGKGLDGVIIVTDSLRSLEGLEDVIRKCATVVISNQIWPDNPSRGFIHLDFESGINQAVSHLVRLGHRRIGFIRGQTDESKFDAYRRALKQNGIRFDKSLVTKPSKTILDGQQAISGLLKEGITAVMCCTDLLAFGALQGALGQSVSVPGDLSIVGMDDLALSSQTVPSLSSIGVPRARIAEGAVKMLDQLIDSSNGDRQDSAQFMHTVSTFLIERASIGPVKMGRD</sequence>
<comment type="caution">
    <text evidence="5">The sequence shown here is derived from an EMBL/GenBank/DDBJ whole genome shotgun (WGS) entry which is preliminary data.</text>
</comment>